<dbReference type="STRING" id="1236970.JCM9140_3203"/>
<dbReference type="UniPathway" id="UPA00253">
    <property type="reaction ID" value="UER00332"/>
</dbReference>
<dbReference type="GO" id="GO:0004515">
    <property type="term" value="F:nicotinate-nucleotide adenylyltransferase activity"/>
    <property type="evidence" value="ECO:0007669"/>
    <property type="project" value="UniProtKB-UniRule"/>
</dbReference>
<dbReference type="Proteomes" id="UP000018890">
    <property type="component" value="Unassembled WGS sequence"/>
</dbReference>
<evidence type="ECO:0000256" key="9">
    <source>
        <dbReference type="ARBA" id="ARBA00048721"/>
    </source>
</evidence>
<dbReference type="SUPFAM" id="SSF52374">
    <property type="entry name" value="Nucleotidylyl transferase"/>
    <property type="match status" value="1"/>
</dbReference>
<evidence type="ECO:0000256" key="8">
    <source>
        <dbReference type="ARBA" id="ARBA00023027"/>
    </source>
</evidence>
<evidence type="ECO:0000256" key="5">
    <source>
        <dbReference type="ARBA" id="ARBA00022695"/>
    </source>
</evidence>
<gene>
    <name evidence="10" type="primary">nadD</name>
    <name evidence="12" type="ORF">JCM9140_3203</name>
</gene>
<reference evidence="12" key="1">
    <citation type="journal article" date="2014" name="Genome Announc.">
        <title>Draft Genome Sequences of Three Alkaliphilic Bacillus Strains, Bacillus wakoensis JCM 9140T, Bacillus akibai JCM 9157T, and Bacillus hemicellulosilyticus JCM 9152T.</title>
        <authorList>
            <person name="Yuki M."/>
            <person name="Oshima K."/>
            <person name="Suda W."/>
            <person name="Oshida Y."/>
            <person name="Kitamura K."/>
            <person name="Iida T."/>
            <person name="Hattori M."/>
            <person name="Ohkuma M."/>
        </authorList>
    </citation>
    <scope>NUCLEOTIDE SEQUENCE [LARGE SCALE GENOMIC DNA]</scope>
    <source>
        <strain evidence="12">JCM 9140</strain>
    </source>
</reference>
<comment type="pathway">
    <text evidence="2 10">Cofactor biosynthesis; NAD(+) biosynthesis; deamido-NAD(+) from nicotinate D-ribonucleotide: step 1/1.</text>
</comment>
<evidence type="ECO:0000256" key="4">
    <source>
        <dbReference type="ARBA" id="ARBA00022679"/>
    </source>
</evidence>
<feature type="domain" description="Cytidyltransferase-like" evidence="11">
    <location>
        <begin position="8"/>
        <end position="167"/>
    </location>
</feature>
<dbReference type="InterPro" id="IPR014729">
    <property type="entry name" value="Rossmann-like_a/b/a_fold"/>
</dbReference>
<keyword evidence="13" id="KW-1185">Reference proteome</keyword>
<keyword evidence="8 10" id="KW-0520">NAD</keyword>
<dbReference type="EC" id="2.7.7.18" evidence="10"/>
<evidence type="ECO:0000256" key="2">
    <source>
        <dbReference type="ARBA" id="ARBA00005019"/>
    </source>
</evidence>
<dbReference type="NCBIfam" id="TIGR00125">
    <property type="entry name" value="cyt_tran_rel"/>
    <property type="match status" value="1"/>
</dbReference>
<keyword evidence="7 10" id="KW-0067">ATP-binding</keyword>
<dbReference type="PANTHER" id="PTHR39321:SF3">
    <property type="entry name" value="PHOSPHOPANTETHEINE ADENYLYLTRANSFERASE"/>
    <property type="match status" value="1"/>
</dbReference>
<keyword evidence="4 10" id="KW-0808">Transferase</keyword>
<dbReference type="InterPro" id="IPR004821">
    <property type="entry name" value="Cyt_trans-like"/>
</dbReference>
<organism evidence="12 13">
    <name type="scientific">Halalkalibacter wakoensis JCM 9140</name>
    <dbReference type="NCBI Taxonomy" id="1236970"/>
    <lineage>
        <taxon>Bacteria</taxon>
        <taxon>Bacillati</taxon>
        <taxon>Bacillota</taxon>
        <taxon>Bacilli</taxon>
        <taxon>Bacillales</taxon>
        <taxon>Bacillaceae</taxon>
        <taxon>Halalkalibacter</taxon>
    </lineage>
</organism>
<dbReference type="InterPro" id="IPR005248">
    <property type="entry name" value="NadD/NMNAT"/>
</dbReference>
<keyword evidence="3 10" id="KW-0662">Pyridine nucleotide biosynthesis</keyword>
<dbReference type="CDD" id="cd02165">
    <property type="entry name" value="NMNAT"/>
    <property type="match status" value="1"/>
</dbReference>
<dbReference type="EMBL" id="BAUT01000039">
    <property type="protein sequence ID" value="GAE27090.1"/>
    <property type="molecule type" value="Genomic_DNA"/>
</dbReference>
<dbReference type="Gene3D" id="3.40.50.620">
    <property type="entry name" value="HUPs"/>
    <property type="match status" value="1"/>
</dbReference>
<name>W4Q567_9BACI</name>
<evidence type="ECO:0000313" key="13">
    <source>
        <dbReference type="Proteomes" id="UP000018890"/>
    </source>
</evidence>
<evidence type="ECO:0000256" key="7">
    <source>
        <dbReference type="ARBA" id="ARBA00022840"/>
    </source>
</evidence>
<dbReference type="HAMAP" id="MF_00244">
    <property type="entry name" value="NaMN_adenylyltr"/>
    <property type="match status" value="1"/>
</dbReference>
<dbReference type="GO" id="GO:0005524">
    <property type="term" value="F:ATP binding"/>
    <property type="evidence" value="ECO:0007669"/>
    <property type="project" value="UniProtKB-KW"/>
</dbReference>
<evidence type="ECO:0000256" key="10">
    <source>
        <dbReference type="HAMAP-Rule" id="MF_00244"/>
    </source>
</evidence>
<comment type="caution">
    <text evidence="12">The sequence shown here is derived from an EMBL/GenBank/DDBJ whole genome shotgun (WGS) entry which is preliminary data.</text>
</comment>
<dbReference type="PANTHER" id="PTHR39321">
    <property type="entry name" value="NICOTINATE-NUCLEOTIDE ADENYLYLTRANSFERASE-RELATED"/>
    <property type="match status" value="1"/>
</dbReference>
<evidence type="ECO:0000313" key="12">
    <source>
        <dbReference type="EMBL" id="GAE27090.1"/>
    </source>
</evidence>
<dbReference type="NCBIfam" id="TIGR00482">
    <property type="entry name" value="nicotinate (nicotinamide) nucleotide adenylyltransferase"/>
    <property type="match status" value="1"/>
</dbReference>
<dbReference type="GO" id="GO:0009435">
    <property type="term" value="P:NAD+ biosynthetic process"/>
    <property type="evidence" value="ECO:0007669"/>
    <property type="project" value="UniProtKB-UniRule"/>
</dbReference>
<evidence type="ECO:0000259" key="11">
    <source>
        <dbReference type="Pfam" id="PF01467"/>
    </source>
</evidence>
<evidence type="ECO:0000256" key="3">
    <source>
        <dbReference type="ARBA" id="ARBA00022642"/>
    </source>
</evidence>
<evidence type="ECO:0000256" key="6">
    <source>
        <dbReference type="ARBA" id="ARBA00022741"/>
    </source>
</evidence>
<keyword evidence="5 10" id="KW-0548">Nucleotidyltransferase</keyword>
<protein>
    <recommendedName>
        <fullName evidence="10">Probable nicotinate-nucleotide adenylyltransferase</fullName>
        <ecNumber evidence="10">2.7.7.18</ecNumber>
    </recommendedName>
    <alternativeName>
        <fullName evidence="10">Deamido-NAD(+) diphosphorylase</fullName>
    </alternativeName>
    <alternativeName>
        <fullName evidence="10">Deamido-NAD(+) pyrophosphorylase</fullName>
    </alternativeName>
    <alternativeName>
        <fullName evidence="10">Nicotinate mononucleotide adenylyltransferase</fullName>
        <shortName evidence="10">NaMN adenylyltransferase</shortName>
    </alternativeName>
</protein>
<evidence type="ECO:0000256" key="1">
    <source>
        <dbReference type="ARBA" id="ARBA00002324"/>
    </source>
</evidence>
<comment type="function">
    <text evidence="1 10">Catalyzes the reversible adenylation of nicotinate mononucleotide (NaMN) to nicotinic acid adenine dinucleotide (NaAD).</text>
</comment>
<keyword evidence="6 10" id="KW-0547">Nucleotide-binding</keyword>
<dbReference type="NCBIfam" id="NF000841">
    <property type="entry name" value="PRK00071.1-4"/>
    <property type="match status" value="1"/>
</dbReference>
<comment type="similarity">
    <text evidence="10">Belongs to the NadD family.</text>
</comment>
<dbReference type="NCBIfam" id="NF000840">
    <property type="entry name" value="PRK00071.1-3"/>
    <property type="match status" value="1"/>
</dbReference>
<dbReference type="AlphaFoldDB" id="W4Q567"/>
<comment type="catalytic activity">
    <reaction evidence="9 10">
        <text>nicotinate beta-D-ribonucleotide + ATP + H(+) = deamido-NAD(+) + diphosphate</text>
        <dbReference type="Rhea" id="RHEA:22860"/>
        <dbReference type="ChEBI" id="CHEBI:15378"/>
        <dbReference type="ChEBI" id="CHEBI:30616"/>
        <dbReference type="ChEBI" id="CHEBI:33019"/>
        <dbReference type="ChEBI" id="CHEBI:57502"/>
        <dbReference type="ChEBI" id="CHEBI:58437"/>
        <dbReference type="EC" id="2.7.7.18"/>
    </reaction>
</comment>
<proteinExistence type="inferred from homology"/>
<accession>W4Q567</accession>
<sequence length="206" mass="23630">MRMKKVGLFGGTFNPPHIGHLLFAQEVLVSFGLDEIWFIPVNVPPHKESDDLASNEDRLDMLKSATNSNDRFYVKTIELEREGRSYTIDTVKQLNEMYPTYDFSFLIGGDMIEYLPKWVSIDDLMKLVTFIGVKRPGTTVVSNEYSKDVRLIEMPQLDISSTDIRQRVHDGKPITYMVPEGVEALVKERSLYEPRTSIGNRQTSTY</sequence>
<dbReference type="Pfam" id="PF01467">
    <property type="entry name" value="CTP_transf_like"/>
    <property type="match status" value="1"/>
</dbReference>